<name>A0AAN9MYZ9_CANGL</name>
<dbReference type="EMBL" id="JAYMYQ010000001">
    <property type="protein sequence ID" value="KAK7360862.1"/>
    <property type="molecule type" value="Genomic_DNA"/>
</dbReference>
<protein>
    <submittedName>
        <fullName evidence="1">Uncharacterized protein</fullName>
    </submittedName>
</protein>
<organism evidence="1 2">
    <name type="scientific">Canavalia gladiata</name>
    <name type="common">Sword bean</name>
    <name type="synonym">Dolichos gladiatus</name>
    <dbReference type="NCBI Taxonomy" id="3824"/>
    <lineage>
        <taxon>Eukaryota</taxon>
        <taxon>Viridiplantae</taxon>
        <taxon>Streptophyta</taxon>
        <taxon>Embryophyta</taxon>
        <taxon>Tracheophyta</taxon>
        <taxon>Spermatophyta</taxon>
        <taxon>Magnoliopsida</taxon>
        <taxon>eudicotyledons</taxon>
        <taxon>Gunneridae</taxon>
        <taxon>Pentapetalae</taxon>
        <taxon>rosids</taxon>
        <taxon>fabids</taxon>
        <taxon>Fabales</taxon>
        <taxon>Fabaceae</taxon>
        <taxon>Papilionoideae</taxon>
        <taxon>50 kb inversion clade</taxon>
        <taxon>NPAAA clade</taxon>
        <taxon>indigoferoid/millettioid clade</taxon>
        <taxon>Phaseoleae</taxon>
        <taxon>Canavalia</taxon>
    </lineage>
</organism>
<reference evidence="1 2" key="1">
    <citation type="submission" date="2024-01" db="EMBL/GenBank/DDBJ databases">
        <title>The genomes of 5 underutilized Papilionoideae crops provide insights into root nodulation and disease resistanc.</title>
        <authorList>
            <person name="Jiang F."/>
        </authorList>
    </citation>
    <scope>NUCLEOTIDE SEQUENCE [LARGE SCALE GENOMIC DNA]</scope>
    <source>
        <strain evidence="1">LVBAO_FW01</strain>
        <tissue evidence="1">Leaves</tissue>
    </source>
</reference>
<sequence>MVESLKSVVREARSEDGGIASQLLNHLSHPALVIHTSFGQHICILGGVTLFCQMSFVGTQQQQQQQPRTCIPSSSPCPFKCFLEQKCFYHALSFRTG</sequence>
<evidence type="ECO:0000313" key="2">
    <source>
        <dbReference type="Proteomes" id="UP001367508"/>
    </source>
</evidence>
<accession>A0AAN9MYZ9</accession>
<dbReference type="Proteomes" id="UP001367508">
    <property type="component" value="Unassembled WGS sequence"/>
</dbReference>
<proteinExistence type="predicted"/>
<comment type="caution">
    <text evidence="1">The sequence shown here is derived from an EMBL/GenBank/DDBJ whole genome shotgun (WGS) entry which is preliminary data.</text>
</comment>
<dbReference type="AlphaFoldDB" id="A0AAN9MYZ9"/>
<keyword evidence="2" id="KW-1185">Reference proteome</keyword>
<evidence type="ECO:0000313" key="1">
    <source>
        <dbReference type="EMBL" id="KAK7360862.1"/>
    </source>
</evidence>
<gene>
    <name evidence="1" type="ORF">VNO77_02879</name>
</gene>